<comment type="caution">
    <text evidence="3">The sequence shown here is derived from an EMBL/GenBank/DDBJ whole genome shotgun (WGS) entry which is preliminary data.</text>
</comment>
<evidence type="ECO:0000256" key="1">
    <source>
        <dbReference type="SAM" id="Phobius"/>
    </source>
</evidence>
<dbReference type="EMBL" id="JABBVZ010000069">
    <property type="protein sequence ID" value="NMP23855.1"/>
    <property type="molecule type" value="Genomic_DNA"/>
</dbReference>
<dbReference type="InterPro" id="IPR052372">
    <property type="entry name" value="YpjD/HemX"/>
</dbReference>
<feature type="transmembrane region" description="Helical" evidence="1">
    <location>
        <begin position="237"/>
        <end position="259"/>
    </location>
</feature>
<dbReference type="PANTHER" id="PTHR38034">
    <property type="entry name" value="INNER MEMBRANE PROTEIN YPJD"/>
    <property type="match status" value="1"/>
</dbReference>
<feature type="transmembrane region" description="Helical" evidence="1">
    <location>
        <begin position="65"/>
        <end position="81"/>
    </location>
</feature>
<name>A0A7Y0Q3Y4_9FIRM</name>
<dbReference type="Pfam" id="PF01578">
    <property type="entry name" value="Cytochrom_C_asm"/>
    <property type="match status" value="1"/>
</dbReference>
<keyword evidence="1" id="KW-0812">Transmembrane</keyword>
<dbReference type="GO" id="GO:0020037">
    <property type="term" value="F:heme binding"/>
    <property type="evidence" value="ECO:0007669"/>
    <property type="project" value="InterPro"/>
</dbReference>
<evidence type="ECO:0000313" key="4">
    <source>
        <dbReference type="Proteomes" id="UP000533476"/>
    </source>
</evidence>
<feature type="transmembrane region" description="Helical" evidence="1">
    <location>
        <begin position="203"/>
        <end position="225"/>
    </location>
</feature>
<feature type="transmembrane region" description="Helical" evidence="1">
    <location>
        <begin position="6"/>
        <end position="26"/>
    </location>
</feature>
<evidence type="ECO:0000313" key="3">
    <source>
        <dbReference type="EMBL" id="NMP23855.1"/>
    </source>
</evidence>
<dbReference type="AlphaFoldDB" id="A0A7Y0Q3Y4"/>
<dbReference type="RefSeq" id="WP_169101482.1">
    <property type="nucleotide sequence ID" value="NZ_JABBVZ010000069.1"/>
</dbReference>
<keyword evidence="1" id="KW-0472">Membrane</keyword>
<feature type="transmembrane region" description="Helical" evidence="1">
    <location>
        <begin position="177"/>
        <end position="197"/>
    </location>
</feature>
<dbReference type="Proteomes" id="UP000533476">
    <property type="component" value="Unassembled WGS sequence"/>
</dbReference>
<reference evidence="3 4" key="1">
    <citation type="submission" date="2020-04" db="EMBL/GenBank/DDBJ databases">
        <authorList>
            <person name="Zhang R."/>
            <person name="Schippers A."/>
        </authorList>
    </citation>
    <scope>NUCLEOTIDE SEQUENCE [LARGE SCALE GENOMIC DNA]</scope>
    <source>
        <strain evidence="3 4">DSM 109850</strain>
    </source>
</reference>
<proteinExistence type="predicted"/>
<feature type="transmembrane region" description="Helical" evidence="1">
    <location>
        <begin position="90"/>
        <end position="109"/>
    </location>
</feature>
<organism evidence="3 4">
    <name type="scientific">Sulfobacillus harzensis</name>
    <dbReference type="NCBI Taxonomy" id="2729629"/>
    <lineage>
        <taxon>Bacteria</taxon>
        <taxon>Bacillati</taxon>
        <taxon>Bacillota</taxon>
        <taxon>Clostridia</taxon>
        <taxon>Eubacteriales</taxon>
        <taxon>Clostridiales Family XVII. Incertae Sedis</taxon>
        <taxon>Sulfobacillus</taxon>
    </lineage>
</organism>
<protein>
    <submittedName>
        <fullName evidence="3">Cytochrome c biogenesis protein CcsA</fullName>
    </submittedName>
</protein>
<accession>A0A7Y0Q3Y4</accession>
<feature type="transmembrane region" description="Helical" evidence="1">
    <location>
        <begin position="121"/>
        <end position="146"/>
    </location>
</feature>
<dbReference type="InterPro" id="IPR002541">
    <property type="entry name" value="Cyt_c_assembly"/>
</dbReference>
<keyword evidence="1" id="KW-1133">Transmembrane helix</keyword>
<feature type="domain" description="Cytochrome c assembly protein" evidence="2">
    <location>
        <begin position="65"/>
        <end position="263"/>
    </location>
</feature>
<feature type="transmembrane region" description="Helical" evidence="1">
    <location>
        <begin position="33"/>
        <end position="53"/>
    </location>
</feature>
<dbReference type="PANTHER" id="PTHR38034:SF1">
    <property type="entry name" value="INNER MEMBRANE PROTEIN YPJD"/>
    <property type="match status" value="1"/>
</dbReference>
<evidence type="ECO:0000259" key="2">
    <source>
        <dbReference type="Pfam" id="PF01578"/>
    </source>
</evidence>
<keyword evidence="4" id="KW-1185">Reference proteome</keyword>
<dbReference type="GO" id="GO:0017004">
    <property type="term" value="P:cytochrome complex assembly"/>
    <property type="evidence" value="ECO:0007669"/>
    <property type="project" value="InterPro"/>
</dbReference>
<sequence>MGVLLVALISLGYVSAAVLFVAQLYNLKQTRRAMAAGWIGFGAESLWLVWIAIRTRAFPATTMETWVAFFIWLAVGLYLLFSQRFRLRPVGAFLFPVTALVWLASQLVLAPSHPRAASGWLVVHIVSAALSDAAFLLACVFGIMYIEKERELQSKRVRLFYYQLPPLEDMDVWLGRFLVAGWLLFTLTLISGALWAFTSHTGLVMGLATEVWALATWVVYGFLLVARIGLHWRGHRLAVSSMVAFLVVLGNVFGVSLLFPGPHHAGF</sequence>
<gene>
    <name evidence="3" type="primary">ccsA</name>
    <name evidence="3" type="ORF">HIJ39_16085</name>
</gene>